<dbReference type="Gramene" id="Pp3c23_11770V3.1">
    <property type="protein sequence ID" value="Pp3c23_11770V3.1"/>
    <property type="gene ID" value="Pp3c23_11770"/>
</dbReference>
<reference evidence="2 4" key="1">
    <citation type="journal article" date="2008" name="Science">
        <title>The Physcomitrella genome reveals evolutionary insights into the conquest of land by plants.</title>
        <authorList>
            <person name="Rensing S."/>
            <person name="Lang D."/>
            <person name="Zimmer A."/>
            <person name="Terry A."/>
            <person name="Salamov A."/>
            <person name="Shapiro H."/>
            <person name="Nishiyama T."/>
            <person name="Perroud P.-F."/>
            <person name="Lindquist E."/>
            <person name="Kamisugi Y."/>
            <person name="Tanahashi T."/>
            <person name="Sakakibara K."/>
            <person name="Fujita T."/>
            <person name="Oishi K."/>
            <person name="Shin-I T."/>
            <person name="Kuroki Y."/>
            <person name="Toyoda A."/>
            <person name="Suzuki Y."/>
            <person name="Hashimoto A."/>
            <person name="Yamaguchi K."/>
            <person name="Sugano A."/>
            <person name="Kohara Y."/>
            <person name="Fujiyama A."/>
            <person name="Anterola A."/>
            <person name="Aoki S."/>
            <person name="Ashton N."/>
            <person name="Barbazuk W.B."/>
            <person name="Barker E."/>
            <person name="Bennetzen J."/>
            <person name="Bezanilla M."/>
            <person name="Blankenship R."/>
            <person name="Cho S.H."/>
            <person name="Dutcher S."/>
            <person name="Estelle M."/>
            <person name="Fawcett J.A."/>
            <person name="Gundlach H."/>
            <person name="Hanada K."/>
            <person name="Heyl A."/>
            <person name="Hicks K.A."/>
            <person name="Hugh J."/>
            <person name="Lohr M."/>
            <person name="Mayer K."/>
            <person name="Melkozernov A."/>
            <person name="Murata T."/>
            <person name="Nelson D."/>
            <person name="Pils B."/>
            <person name="Prigge M."/>
            <person name="Reiss B."/>
            <person name="Renner T."/>
            <person name="Rombauts S."/>
            <person name="Rushton P."/>
            <person name="Sanderfoot A."/>
            <person name="Schween G."/>
            <person name="Shiu S.-H."/>
            <person name="Stueber K."/>
            <person name="Theodoulou F.L."/>
            <person name="Tu H."/>
            <person name="Van de Peer Y."/>
            <person name="Verrier P.J."/>
            <person name="Waters E."/>
            <person name="Wood A."/>
            <person name="Yang L."/>
            <person name="Cove D."/>
            <person name="Cuming A."/>
            <person name="Hasebe M."/>
            <person name="Lucas S."/>
            <person name="Mishler D.B."/>
            <person name="Reski R."/>
            <person name="Grigoriev I."/>
            <person name="Quatrano R.S."/>
            <person name="Boore J.L."/>
        </authorList>
    </citation>
    <scope>NUCLEOTIDE SEQUENCE [LARGE SCALE GENOMIC DNA]</scope>
    <source>
        <strain evidence="3 4">cv. Gransden 2004</strain>
    </source>
</reference>
<evidence type="ECO:0000313" key="3">
    <source>
        <dbReference type="EnsemblPlants" id="Pp3c23_11770V3.1"/>
    </source>
</evidence>
<accession>A0A2K1IJ18</accession>
<dbReference type="AlphaFoldDB" id="A0A2K1IJ18"/>
<evidence type="ECO:0000256" key="1">
    <source>
        <dbReference type="SAM" id="Phobius"/>
    </source>
</evidence>
<feature type="transmembrane region" description="Helical" evidence="1">
    <location>
        <begin position="20"/>
        <end position="44"/>
    </location>
</feature>
<proteinExistence type="predicted"/>
<keyword evidence="1" id="KW-1133">Transmembrane helix</keyword>
<dbReference type="EnsemblPlants" id="Pp3c23_11770V3.1">
    <property type="protein sequence ID" value="Pp3c23_11770V3.1"/>
    <property type="gene ID" value="Pp3c23_11770"/>
</dbReference>
<dbReference type="PaxDb" id="3218-PP1S137_68V6.1"/>
<reference evidence="2 4" key="2">
    <citation type="journal article" date="2018" name="Plant J.">
        <title>The Physcomitrella patens chromosome-scale assembly reveals moss genome structure and evolution.</title>
        <authorList>
            <person name="Lang D."/>
            <person name="Ullrich K.K."/>
            <person name="Murat F."/>
            <person name="Fuchs J."/>
            <person name="Jenkins J."/>
            <person name="Haas F.B."/>
            <person name="Piednoel M."/>
            <person name="Gundlach H."/>
            <person name="Van Bel M."/>
            <person name="Meyberg R."/>
            <person name="Vives C."/>
            <person name="Morata J."/>
            <person name="Symeonidi A."/>
            <person name="Hiss M."/>
            <person name="Muchero W."/>
            <person name="Kamisugi Y."/>
            <person name="Saleh O."/>
            <person name="Blanc G."/>
            <person name="Decker E.L."/>
            <person name="van Gessel N."/>
            <person name="Grimwood J."/>
            <person name="Hayes R.D."/>
            <person name="Graham S.W."/>
            <person name="Gunter L.E."/>
            <person name="McDaniel S.F."/>
            <person name="Hoernstein S.N.W."/>
            <person name="Larsson A."/>
            <person name="Li F.W."/>
            <person name="Perroud P.F."/>
            <person name="Phillips J."/>
            <person name="Ranjan P."/>
            <person name="Rokshar D.S."/>
            <person name="Rothfels C.J."/>
            <person name="Schneider L."/>
            <person name="Shu S."/>
            <person name="Stevenson D.W."/>
            <person name="Thummler F."/>
            <person name="Tillich M."/>
            <person name="Villarreal Aguilar J.C."/>
            <person name="Widiez T."/>
            <person name="Wong G.K."/>
            <person name="Wymore A."/>
            <person name="Zhang Y."/>
            <person name="Zimmer A.D."/>
            <person name="Quatrano R.S."/>
            <person name="Mayer K.F.X."/>
            <person name="Goodstein D."/>
            <person name="Casacuberta J.M."/>
            <person name="Vandepoele K."/>
            <person name="Reski R."/>
            <person name="Cuming A.C."/>
            <person name="Tuskan G.A."/>
            <person name="Maumus F."/>
            <person name="Salse J."/>
            <person name="Schmutz J."/>
            <person name="Rensing S.A."/>
        </authorList>
    </citation>
    <scope>NUCLEOTIDE SEQUENCE [LARGE SCALE GENOMIC DNA]</scope>
    <source>
        <strain evidence="3 4">cv. Gransden 2004</strain>
    </source>
</reference>
<organism evidence="2">
    <name type="scientific">Physcomitrium patens</name>
    <name type="common">Spreading-leaved earth moss</name>
    <name type="synonym">Physcomitrella patens</name>
    <dbReference type="NCBI Taxonomy" id="3218"/>
    <lineage>
        <taxon>Eukaryota</taxon>
        <taxon>Viridiplantae</taxon>
        <taxon>Streptophyta</taxon>
        <taxon>Embryophyta</taxon>
        <taxon>Bryophyta</taxon>
        <taxon>Bryophytina</taxon>
        <taxon>Bryopsida</taxon>
        <taxon>Funariidae</taxon>
        <taxon>Funariales</taxon>
        <taxon>Funariaceae</taxon>
        <taxon>Physcomitrium</taxon>
    </lineage>
</organism>
<name>A0A2K1IJ18_PHYPA</name>
<keyword evidence="4" id="KW-1185">Reference proteome</keyword>
<reference evidence="3" key="3">
    <citation type="submission" date="2020-12" db="UniProtKB">
        <authorList>
            <consortium name="EnsemblPlants"/>
        </authorList>
    </citation>
    <scope>IDENTIFICATION</scope>
</reference>
<dbReference type="InParanoid" id="A0A2K1IJ18"/>
<dbReference type="Proteomes" id="UP000006727">
    <property type="component" value="Chromosome 23"/>
</dbReference>
<protein>
    <submittedName>
        <fullName evidence="2 3">Uncharacterized protein</fullName>
    </submittedName>
</protein>
<keyword evidence="1" id="KW-0472">Membrane</keyword>
<dbReference type="EMBL" id="ABEU02000023">
    <property type="protein sequence ID" value="PNR29262.1"/>
    <property type="molecule type" value="Genomic_DNA"/>
</dbReference>
<keyword evidence="1" id="KW-0812">Transmembrane</keyword>
<gene>
    <name evidence="2" type="ORF">PHYPA_027954</name>
</gene>
<evidence type="ECO:0000313" key="2">
    <source>
        <dbReference type="EMBL" id="PNR29262.1"/>
    </source>
</evidence>
<sequence length="110" mass="12588">MVRWKSTILVTDLDNTGWSHFNSLVLFVLALFFVAKNSVIFGLVRLELSCPFFSLERCGSRLVAEVAVCYWLRSFSLFLDSNGEGLQQLERRLVMKNSHEPPTSTLEWTA</sequence>
<evidence type="ECO:0000313" key="4">
    <source>
        <dbReference type="Proteomes" id="UP000006727"/>
    </source>
</evidence>